<evidence type="ECO:0000313" key="5">
    <source>
        <dbReference type="EMBL" id="MBD0379588.1"/>
    </source>
</evidence>
<dbReference type="InterPro" id="IPR035906">
    <property type="entry name" value="MetI-like_sf"/>
</dbReference>
<comment type="subcellular location">
    <subcellularLocation>
        <location evidence="1">Membrane</location>
        <topology evidence="1">Multi-pass membrane protein</topology>
    </subcellularLocation>
</comment>
<proteinExistence type="predicted"/>
<reference evidence="5" key="1">
    <citation type="submission" date="2020-09" db="EMBL/GenBank/DDBJ databases">
        <title>Draft Genome Sequence of Paenibacillus sp. WST5.</title>
        <authorList>
            <person name="Bao Z."/>
        </authorList>
    </citation>
    <scope>NUCLEOTIDE SEQUENCE</scope>
    <source>
        <strain evidence="5">WST5</strain>
    </source>
</reference>
<evidence type="ECO:0000256" key="1">
    <source>
        <dbReference type="ARBA" id="ARBA00004141"/>
    </source>
</evidence>
<keyword evidence="4" id="KW-0472">Membrane</keyword>
<dbReference type="Proteomes" id="UP000650466">
    <property type="component" value="Unassembled WGS sequence"/>
</dbReference>
<gene>
    <name evidence="5" type="ORF">ICC18_05625</name>
</gene>
<keyword evidence="6" id="KW-1185">Reference proteome</keyword>
<dbReference type="SUPFAM" id="SSF161098">
    <property type="entry name" value="MetI-like"/>
    <property type="match status" value="1"/>
</dbReference>
<name>A0A926QIG4_9BACL</name>
<evidence type="ECO:0000313" key="6">
    <source>
        <dbReference type="Proteomes" id="UP000650466"/>
    </source>
</evidence>
<evidence type="ECO:0000256" key="3">
    <source>
        <dbReference type="ARBA" id="ARBA00022989"/>
    </source>
</evidence>
<evidence type="ECO:0000256" key="2">
    <source>
        <dbReference type="ARBA" id="ARBA00022692"/>
    </source>
</evidence>
<dbReference type="Gene3D" id="1.10.3720.10">
    <property type="entry name" value="MetI-like"/>
    <property type="match status" value="1"/>
</dbReference>
<keyword evidence="2" id="KW-0812">Transmembrane</keyword>
<accession>A0A926QIG4</accession>
<evidence type="ECO:0000256" key="4">
    <source>
        <dbReference type="ARBA" id="ARBA00023136"/>
    </source>
</evidence>
<dbReference type="GO" id="GO:0016020">
    <property type="term" value="C:membrane"/>
    <property type="evidence" value="ECO:0007669"/>
    <property type="project" value="UniProtKB-SubCell"/>
</dbReference>
<keyword evidence="3" id="KW-1133">Transmembrane helix</keyword>
<protein>
    <submittedName>
        <fullName evidence="5">Uncharacterized protein</fullName>
    </submittedName>
</protein>
<sequence>MKITVPMLAETYKFCLVLAISGGLNVFANMFGFFRSIPVELKESACMDVASIYRTFYTIILPII</sequence>
<dbReference type="AlphaFoldDB" id="A0A926QIG4"/>
<comment type="caution">
    <text evidence="5">The sequence shown here is derived from an EMBL/GenBank/DDBJ whole genome shotgun (WGS) entry which is preliminary data.</text>
</comment>
<organism evidence="5 6">
    <name type="scientific">Paenibacillus sedimenti</name>
    <dbReference type="NCBI Taxonomy" id="2770274"/>
    <lineage>
        <taxon>Bacteria</taxon>
        <taxon>Bacillati</taxon>
        <taxon>Bacillota</taxon>
        <taxon>Bacilli</taxon>
        <taxon>Bacillales</taxon>
        <taxon>Paenibacillaceae</taxon>
        <taxon>Paenibacillus</taxon>
    </lineage>
</organism>
<dbReference type="EMBL" id="JACVVD010000002">
    <property type="protein sequence ID" value="MBD0379588.1"/>
    <property type="molecule type" value="Genomic_DNA"/>
</dbReference>